<dbReference type="GO" id="GO:0003690">
    <property type="term" value="F:double-stranded DNA binding"/>
    <property type="evidence" value="ECO:0007669"/>
    <property type="project" value="TreeGrafter"/>
</dbReference>
<dbReference type="Pfam" id="PF12796">
    <property type="entry name" value="Ank_2"/>
    <property type="match status" value="1"/>
</dbReference>
<dbReference type="Gene3D" id="2.60.40.10">
    <property type="entry name" value="Immunoglobulins"/>
    <property type="match status" value="1"/>
</dbReference>
<dbReference type="CDD" id="cd23767">
    <property type="entry name" value="IQCD"/>
    <property type="match status" value="1"/>
</dbReference>
<dbReference type="InterPro" id="IPR014756">
    <property type="entry name" value="Ig_E-set"/>
</dbReference>
<dbReference type="PROSITE" id="PS50297">
    <property type="entry name" value="ANK_REP_REGION"/>
    <property type="match status" value="1"/>
</dbReference>
<dbReference type="AlphaFoldDB" id="A0A7J7MQ03"/>
<dbReference type="OrthoDB" id="407555at2759"/>
<dbReference type="SMART" id="SM00015">
    <property type="entry name" value="IQ"/>
    <property type="match status" value="4"/>
</dbReference>
<dbReference type="InterPro" id="IPR002110">
    <property type="entry name" value="Ankyrin_rpt"/>
</dbReference>
<sequence>MVSTRDRLKQTKEKLVSPLAIHRKPNSKKKVNLEMGDSDDRLTTLETTVSDLTTTVGELVEQLRLTNLAKASALIKRQDRLRKKGVLEVDGNEGTAEIDNDFSDSEFVKERPGIGKSMNHMRNLRIDFTPLNSTSGSSHTPLDSTSGSSHSETLLEEADSTGDPAFYSGSATSLVHESIELGGSRTAMSHDIRLHEINTLEWEDLLMPNGTNDYSAFKRGDISSEGQLNQNEINASGSDGFLLSNDIPGKRYFLEDSGKLINSSPPTDTKLLPSGYFQNGNQTNSDVSGRDFEMVARHTDGSLETSQDCLQAQDSFGRWMNYIMTDIPVPLEELPVESSISILDESNTSIMMDNIQDPVFAITDISPAWAFSTEETKVIVIGYFHRAHSQLVESNLLCVFSDICASAEMIQDGVFRTKALPHSPGSVSFYLSFDGHTPISQVMTFEYRSPPMAHEVSSQEDKSKWEDFQVQVRLSRLLFSTTNSVNILSSKISPNALKEVKKFALATSFIGKDWAYLIKSIGGGEISFSQARSDLFEITLKNKLQEWLLAQIVEGCKSSVRDRQGQGIIHLCAILGYAWAVRPFSLSGLSLDFRDAAGWTALHWAAYYGREKMVAVLLSAGANPSLVTDPTAEFPGGCTAADLASKNGYDGLAAYLAEKGLTEHFRLMSLSGNISGSLQTGTTDLLNSNNLNEEQLCQKDTLAAYRRAADAASRIQEAFRENSLKLRSKAVQVANPEIEARNIVAAMKIQHAFRNYDTRKKMTAALHIQHRFRSWKIRKDFLNLRRHTIRIQAAFRGHQMRKHYHKILWSVGVLEKAVLRWRLKRKGFRGIQPEQNEAVEQNQDDNVEEDFFRISRRQAEERIERSVVRVQTLFRSYRAQQEYRRMKMTYDQALIEDVLESEVGIDM</sequence>
<dbReference type="SUPFAM" id="SSF81296">
    <property type="entry name" value="E set domains"/>
    <property type="match status" value="1"/>
</dbReference>
<keyword evidence="5" id="KW-1185">Reference proteome</keyword>
<feature type="region of interest" description="Disordered" evidence="3">
    <location>
        <begin position="128"/>
        <end position="162"/>
    </location>
</feature>
<dbReference type="PANTHER" id="PTHR23335">
    <property type="entry name" value="CALMODULIN-BINDING TRANSCRIPTION ACTIVATOR CAMTA"/>
    <property type="match status" value="1"/>
</dbReference>
<feature type="repeat" description="ANK" evidence="2">
    <location>
        <begin position="597"/>
        <end position="629"/>
    </location>
</feature>
<dbReference type="GO" id="GO:0003712">
    <property type="term" value="F:transcription coregulator activity"/>
    <property type="evidence" value="ECO:0007669"/>
    <property type="project" value="TreeGrafter"/>
</dbReference>
<dbReference type="Proteomes" id="UP000541444">
    <property type="component" value="Unassembled WGS sequence"/>
</dbReference>
<dbReference type="EMBL" id="JACGCM010001289">
    <property type="protein sequence ID" value="KAF6156963.1"/>
    <property type="molecule type" value="Genomic_DNA"/>
</dbReference>
<evidence type="ECO:0000313" key="4">
    <source>
        <dbReference type="EMBL" id="KAF6156963.1"/>
    </source>
</evidence>
<organism evidence="4 5">
    <name type="scientific">Kingdonia uniflora</name>
    <dbReference type="NCBI Taxonomy" id="39325"/>
    <lineage>
        <taxon>Eukaryota</taxon>
        <taxon>Viridiplantae</taxon>
        <taxon>Streptophyta</taxon>
        <taxon>Embryophyta</taxon>
        <taxon>Tracheophyta</taxon>
        <taxon>Spermatophyta</taxon>
        <taxon>Magnoliopsida</taxon>
        <taxon>Ranunculales</taxon>
        <taxon>Circaeasteraceae</taxon>
        <taxon>Kingdonia</taxon>
    </lineage>
</organism>
<gene>
    <name evidence="4" type="ORF">GIB67_039724</name>
</gene>
<accession>A0A7J7MQ03</accession>
<dbReference type="PROSITE" id="PS50096">
    <property type="entry name" value="IQ"/>
    <property type="match status" value="4"/>
</dbReference>
<reference evidence="4 5" key="1">
    <citation type="journal article" date="2020" name="IScience">
        <title>Genome Sequencing of the Endangered Kingdonia uniflora (Circaeasteraceae, Ranunculales) Reveals Potential Mechanisms of Evolutionary Specialization.</title>
        <authorList>
            <person name="Sun Y."/>
            <person name="Deng T."/>
            <person name="Zhang A."/>
            <person name="Moore M.J."/>
            <person name="Landis J.B."/>
            <person name="Lin N."/>
            <person name="Zhang H."/>
            <person name="Zhang X."/>
            <person name="Huang J."/>
            <person name="Zhang X."/>
            <person name="Sun H."/>
            <person name="Wang H."/>
        </authorList>
    </citation>
    <scope>NUCLEOTIDE SEQUENCE [LARGE SCALE GENOMIC DNA]</scope>
    <source>
        <strain evidence="4">TB1705</strain>
        <tissue evidence="4">Leaf</tissue>
    </source>
</reference>
<dbReference type="GO" id="GO:0005634">
    <property type="term" value="C:nucleus"/>
    <property type="evidence" value="ECO:0007669"/>
    <property type="project" value="TreeGrafter"/>
</dbReference>
<dbReference type="SMART" id="SM00248">
    <property type="entry name" value="ANK"/>
    <property type="match status" value="2"/>
</dbReference>
<evidence type="ECO:0000256" key="3">
    <source>
        <dbReference type="SAM" id="MobiDB-lite"/>
    </source>
</evidence>
<dbReference type="PROSITE" id="PS50088">
    <property type="entry name" value="ANK_REPEAT"/>
    <property type="match status" value="1"/>
</dbReference>
<name>A0A7J7MQ03_9MAGN</name>
<dbReference type="SUPFAM" id="SSF48403">
    <property type="entry name" value="Ankyrin repeat"/>
    <property type="match status" value="1"/>
</dbReference>
<feature type="compositionally biased region" description="Polar residues" evidence="3">
    <location>
        <begin position="130"/>
        <end position="152"/>
    </location>
</feature>
<dbReference type="InterPro" id="IPR000048">
    <property type="entry name" value="IQ_motif_EF-hand-BS"/>
</dbReference>
<dbReference type="Gene3D" id="1.25.40.20">
    <property type="entry name" value="Ankyrin repeat-containing domain"/>
    <property type="match status" value="1"/>
</dbReference>
<evidence type="ECO:0000313" key="5">
    <source>
        <dbReference type="Proteomes" id="UP000541444"/>
    </source>
</evidence>
<protein>
    <submittedName>
        <fullName evidence="4">Uncharacterized protein</fullName>
    </submittedName>
</protein>
<comment type="caution">
    <text evidence="4">The sequence shown here is derived from an EMBL/GenBank/DDBJ whole genome shotgun (WGS) entry which is preliminary data.</text>
</comment>
<dbReference type="Gene3D" id="1.20.5.190">
    <property type="match status" value="1"/>
</dbReference>
<dbReference type="Pfam" id="PF00612">
    <property type="entry name" value="IQ"/>
    <property type="match status" value="1"/>
</dbReference>
<evidence type="ECO:0000256" key="2">
    <source>
        <dbReference type="PROSITE-ProRule" id="PRU00023"/>
    </source>
</evidence>
<evidence type="ECO:0000256" key="1">
    <source>
        <dbReference type="ARBA" id="ARBA00023043"/>
    </source>
</evidence>
<proteinExistence type="predicted"/>
<keyword evidence="1 2" id="KW-0040">ANK repeat</keyword>
<dbReference type="InterPro" id="IPR013783">
    <property type="entry name" value="Ig-like_fold"/>
</dbReference>
<dbReference type="InterPro" id="IPR036770">
    <property type="entry name" value="Ankyrin_rpt-contain_sf"/>
</dbReference>
<dbReference type="PANTHER" id="PTHR23335:SF3">
    <property type="entry name" value="CALMODULIN-BINDING TRANSCRIPTION ACTIVATOR 5"/>
    <property type="match status" value="1"/>
</dbReference>
<dbReference type="GO" id="GO:0006357">
    <property type="term" value="P:regulation of transcription by RNA polymerase II"/>
    <property type="evidence" value="ECO:0007669"/>
    <property type="project" value="TreeGrafter"/>
</dbReference>